<comment type="catalytic activity">
    <reaction evidence="5">
        <text>alpha-D-glucose = beta-D-glucose</text>
        <dbReference type="Rhea" id="RHEA:10264"/>
        <dbReference type="ChEBI" id="CHEBI:15903"/>
        <dbReference type="ChEBI" id="CHEBI:17925"/>
        <dbReference type="EC" id="5.1.3.3"/>
    </reaction>
</comment>
<feature type="binding site" evidence="8">
    <location>
        <begin position="74"/>
        <end position="75"/>
    </location>
    <ligand>
        <name>beta-D-galactose</name>
        <dbReference type="ChEBI" id="CHEBI:27667"/>
    </ligand>
</feature>
<evidence type="ECO:0000256" key="2">
    <source>
        <dbReference type="ARBA" id="ARBA00006206"/>
    </source>
</evidence>
<gene>
    <name evidence="9" type="ORF">OQ273_22515</name>
</gene>
<comment type="pathway">
    <text evidence="1 5">Carbohydrate metabolism; hexose metabolism.</text>
</comment>
<dbReference type="SUPFAM" id="SSF74650">
    <property type="entry name" value="Galactose mutarotase-like"/>
    <property type="match status" value="1"/>
</dbReference>
<evidence type="ECO:0000256" key="6">
    <source>
        <dbReference type="PIRSR" id="PIRSR005096-1"/>
    </source>
</evidence>
<comment type="caution">
    <text evidence="9">The sequence shown here is derived from an EMBL/GenBank/DDBJ whole genome shotgun (WGS) entry which is preliminary data.</text>
</comment>
<feature type="binding site" evidence="8">
    <location>
        <begin position="172"/>
        <end position="174"/>
    </location>
    <ligand>
        <name>beta-D-galactose</name>
        <dbReference type="ChEBI" id="CHEBI:27667"/>
    </ligand>
</feature>
<dbReference type="Proteomes" id="UP001151234">
    <property type="component" value="Unassembled WGS sequence"/>
</dbReference>
<dbReference type="PANTHER" id="PTHR10091">
    <property type="entry name" value="ALDOSE-1-EPIMERASE"/>
    <property type="match status" value="1"/>
</dbReference>
<dbReference type="InterPro" id="IPR014718">
    <property type="entry name" value="GH-type_carb-bd"/>
</dbReference>
<dbReference type="PANTHER" id="PTHR10091:SF49">
    <property type="entry name" value="ALDOSE 1-EPIMERASE"/>
    <property type="match status" value="1"/>
</dbReference>
<protein>
    <recommendedName>
        <fullName evidence="5">Aldose 1-epimerase</fullName>
        <ecNumber evidence="5">5.1.3.3</ecNumber>
    </recommendedName>
</protein>
<keyword evidence="10" id="KW-1185">Reference proteome</keyword>
<keyword evidence="3 5" id="KW-0413">Isomerase</keyword>
<evidence type="ECO:0000256" key="7">
    <source>
        <dbReference type="PIRSR" id="PIRSR005096-2"/>
    </source>
</evidence>
<dbReference type="PIRSF" id="PIRSF005096">
    <property type="entry name" value="GALM"/>
    <property type="match status" value="1"/>
</dbReference>
<evidence type="ECO:0000313" key="10">
    <source>
        <dbReference type="Proteomes" id="UP001151234"/>
    </source>
</evidence>
<dbReference type="Pfam" id="PF01263">
    <property type="entry name" value="Aldose_epim"/>
    <property type="match status" value="1"/>
</dbReference>
<feature type="active site" description="Proton donor" evidence="6">
    <location>
        <position position="172"/>
    </location>
</feature>
<dbReference type="EMBL" id="JAPJZI010000002">
    <property type="protein sequence ID" value="MDA5401364.1"/>
    <property type="molecule type" value="Genomic_DNA"/>
</dbReference>
<sequence length="336" mass="36582">MTIETFGQTADGADVHRVTIRGGGLTARLMDWGAAVQDLRLEGHAPPLVLGFDRFEDYPAHSPYFGATAGRYANRIAEGRFQLDGAYYQLDLNEKGRTHLHGGSQGIGKRIWDIAESGADFVRFELVDADGHMGYPGNCRMACTYQVKTGGVLSVVLEAQTDRSTICNLTHHSYFNLDGNASIDAHELMIAADHYLPVDGDLIPTGEITPVAGTAFDFTEMRPTMSDEYGQAGGYDHNFCLSGGRENKRAVALARSLNSGVGMEVWTSEPGLQFYTGAKIDIPVDGLDGRKYGAFAGFCLEAQLWPDSPNHSDFPDAILRPGGLLRQETDYIFSLS</sequence>
<dbReference type="InterPro" id="IPR008183">
    <property type="entry name" value="Aldose_1/G6P_1-epimerase"/>
</dbReference>
<evidence type="ECO:0000256" key="4">
    <source>
        <dbReference type="ARBA" id="ARBA00023277"/>
    </source>
</evidence>
<feature type="active site" description="Proton acceptor" evidence="6">
    <location>
        <position position="301"/>
    </location>
</feature>
<dbReference type="GO" id="GO:0006006">
    <property type="term" value="P:glucose metabolic process"/>
    <property type="evidence" value="ECO:0007669"/>
    <property type="project" value="TreeGrafter"/>
</dbReference>
<evidence type="ECO:0000256" key="1">
    <source>
        <dbReference type="ARBA" id="ARBA00005028"/>
    </source>
</evidence>
<dbReference type="GO" id="GO:0030246">
    <property type="term" value="F:carbohydrate binding"/>
    <property type="evidence" value="ECO:0007669"/>
    <property type="project" value="InterPro"/>
</dbReference>
<evidence type="ECO:0000256" key="5">
    <source>
        <dbReference type="PIRNR" id="PIRNR005096"/>
    </source>
</evidence>
<dbReference type="CDD" id="cd09019">
    <property type="entry name" value="galactose_mutarotase_like"/>
    <property type="match status" value="1"/>
</dbReference>
<dbReference type="Gene3D" id="2.70.98.10">
    <property type="match status" value="1"/>
</dbReference>
<dbReference type="InterPro" id="IPR047215">
    <property type="entry name" value="Galactose_mutarotase-like"/>
</dbReference>
<name>A0A9X3ZJK5_9HYPH</name>
<accession>A0A9X3ZJK5</accession>
<dbReference type="GO" id="GO:0004034">
    <property type="term" value="F:aldose 1-epimerase activity"/>
    <property type="evidence" value="ECO:0007669"/>
    <property type="project" value="UniProtKB-EC"/>
</dbReference>
<dbReference type="RefSeq" id="WP_267993353.1">
    <property type="nucleotide sequence ID" value="NZ_JAPJZI010000002.1"/>
</dbReference>
<dbReference type="GO" id="GO:0033499">
    <property type="term" value="P:galactose catabolic process via UDP-galactose, Leloir pathway"/>
    <property type="evidence" value="ECO:0007669"/>
    <property type="project" value="TreeGrafter"/>
</dbReference>
<dbReference type="InterPro" id="IPR015443">
    <property type="entry name" value="Aldose_1-epimerase"/>
</dbReference>
<dbReference type="EC" id="5.1.3.3" evidence="5"/>
<dbReference type="InterPro" id="IPR011013">
    <property type="entry name" value="Gal_mutarotase_sf_dom"/>
</dbReference>
<proteinExistence type="inferred from homology"/>
<reference evidence="9" key="1">
    <citation type="submission" date="2022-11" db="EMBL/GenBank/DDBJ databases">
        <title>Draft genome sequence of Hoeflea poritis E7-10 and Hoeflea prorocentri PM5-8, separated from scleractinian coral Porites lutea and marine dinoflagellate.</title>
        <authorList>
            <person name="Zhang G."/>
            <person name="Wei Q."/>
            <person name="Cai L."/>
        </authorList>
    </citation>
    <scope>NUCLEOTIDE SEQUENCE</scope>
    <source>
        <strain evidence="9">PM5-8</strain>
    </source>
</reference>
<keyword evidence="4 5" id="KW-0119">Carbohydrate metabolism</keyword>
<feature type="binding site" evidence="7">
    <location>
        <position position="236"/>
    </location>
    <ligand>
        <name>beta-D-galactose</name>
        <dbReference type="ChEBI" id="CHEBI:27667"/>
    </ligand>
</feature>
<evidence type="ECO:0000256" key="8">
    <source>
        <dbReference type="PIRSR" id="PIRSR005096-3"/>
    </source>
</evidence>
<organism evidence="9 10">
    <name type="scientific">Hoeflea prorocentri</name>
    <dbReference type="NCBI Taxonomy" id="1922333"/>
    <lineage>
        <taxon>Bacteria</taxon>
        <taxon>Pseudomonadati</taxon>
        <taxon>Pseudomonadota</taxon>
        <taxon>Alphaproteobacteria</taxon>
        <taxon>Hyphomicrobiales</taxon>
        <taxon>Rhizobiaceae</taxon>
        <taxon>Hoeflea</taxon>
    </lineage>
</organism>
<evidence type="ECO:0000256" key="3">
    <source>
        <dbReference type="ARBA" id="ARBA00023235"/>
    </source>
</evidence>
<comment type="similarity">
    <text evidence="2 5">Belongs to the aldose epimerase family.</text>
</comment>
<dbReference type="AlphaFoldDB" id="A0A9X3ZJK5"/>
<evidence type="ECO:0000313" key="9">
    <source>
        <dbReference type="EMBL" id="MDA5401364.1"/>
    </source>
</evidence>
<dbReference type="NCBIfam" id="NF008277">
    <property type="entry name" value="PRK11055.1"/>
    <property type="match status" value="1"/>
</dbReference>